<keyword evidence="5" id="KW-1185">Reference proteome</keyword>
<accession>A0A2G4SKM3</accession>
<reference evidence="4 5" key="1">
    <citation type="journal article" date="2016" name="Proc. Natl. Acad. Sci. U.S.A.">
        <title>Lipid metabolic changes in an early divergent fungus govern the establishment of a mutualistic symbiosis with endobacteria.</title>
        <authorList>
            <person name="Lastovetsky O.A."/>
            <person name="Gaspar M.L."/>
            <person name="Mondo S.J."/>
            <person name="LaButti K.M."/>
            <person name="Sandor L."/>
            <person name="Grigoriev I.V."/>
            <person name="Henry S.A."/>
            <person name="Pawlowska T.E."/>
        </authorList>
    </citation>
    <scope>NUCLEOTIDE SEQUENCE [LARGE SCALE GENOMIC DNA]</scope>
    <source>
        <strain evidence="4 5">ATCC 52813</strain>
    </source>
</reference>
<dbReference type="InterPro" id="IPR003511">
    <property type="entry name" value="HORMA_dom"/>
</dbReference>
<evidence type="ECO:0000313" key="5">
    <source>
        <dbReference type="Proteomes" id="UP000242254"/>
    </source>
</evidence>
<gene>
    <name evidence="4" type="ORF">RHIMIDRAFT_240826</name>
</gene>
<comment type="similarity">
    <text evidence="1">Belongs to the MAD2 family.</text>
</comment>
<dbReference type="PANTHER" id="PTHR11842:SF10">
    <property type="entry name" value="MITOTIC SPINDLE ASSEMBLY CHECKPOINT PROTEIN MAD2B"/>
    <property type="match status" value="1"/>
</dbReference>
<evidence type="ECO:0000256" key="1">
    <source>
        <dbReference type="ARBA" id="ARBA00010348"/>
    </source>
</evidence>
<organism evidence="4 5">
    <name type="scientific">Rhizopus microsporus ATCC 52813</name>
    <dbReference type="NCBI Taxonomy" id="1340429"/>
    <lineage>
        <taxon>Eukaryota</taxon>
        <taxon>Fungi</taxon>
        <taxon>Fungi incertae sedis</taxon>
        <taxon>Mucoromycota</taxon>
        <taxon>Mucoromycotina</taxon>
        <taxon>Mucoromycetes</taxon>
        <taxon>Mucorales</taxon>
        <taxon>Mucorineae</taxon>
        <taxon>Rhizopodaceae</taxon>
        <taxon>Rhizopus</taxon>
    </lineage>
</organism>
<name>A0A2G4SKM3_RHIZD</name>
<keyword evidence="4" id="KW-0238">DNA-binding</keyword>
<dbReference type="GeneID" id="35440449"/>
<dbReference type="GO" id="GO:0016035">
    <property type="term" value="C:zeta DNA polymerase complex"/>
    <property type="evidence" value="ECO:0007669"/>
    <property type="project" value="TreeGrafter"/>
</dbReference>
<dbReference type="PROSITE" id="PS50815">
    <property type="entry name" value="HORMA"/>
    <property type="match status" value="1"/>
</dbReference>
<dbReference type="SUPFAM" id="SSF56019">
    <property type="entry name" value="The spindle assembly checkpoint protein mad2"/>
    <property type="match status" value="1"/>
</dbReference>
<dbReference type="Proteomes" id="UP000242254">
    <property type="component" value="Unassembled WGS sequence"/>
</dbReference>
<dbReference type="STRING" id="1340429.A0A2G4SKM3"/>
<feature type="chain" id="PRO_5013882088" evidence="2">
    <location>
        <begin position="25"/>
        <end position="341"/>
    </location>
</feature>
<protein>
    <submittedName>
        <fullName evidence="4">DNA-binding protein</fullName>
    </submittedName>
</protein>
<dbReference type="RefSeq" id="XP_023463028.1">
    <property type="nucleotide sequence ID" value="XM_023609459.1"/>
</dbReference>
<feature type="domain" description="HORMA" evidence="3">
    <location>
        <begin position="131"/>
        <end position="329"/>
    </location>
</feature>
<dbReference type="EMBL" id="KZ303859">
    <property type="protein sequence ID" value="PHZ09320.1"/>
    <property type="molecule type" value="Genomic_DNA"/>
</dbReference>
<sequence length="341" mass="38684">MKSYVYTVCLLALIWSAVCNSLSALECSSTELATSPLFLQAMVEDMNDIQIIQTYLAENTQNGATDVIYPTNNEVWHVNQQVSVIFREANYEPDETVSIYFFNLTPVLAGGPLSQRIFTFTVPASAYTGPDNTATLVAVKLEVWFHQILYYRNLYPRKVFEQRKKFQAPVYIAVHPEIQKYISQFVQSCHPLLEKGDIRCINLTVKNEKDDSIIEKVVFEINSVLKQIDMPLSKVYESESTCTLDDIEHHLRACLLKLNAIPSLLNNPAVSENRTFSLSIETTEGGYPTPSHDKQQNVDWVPAEIDATSKRIIPIKSASMDIFRFNTFIMESSIKGKERCS</sequence>
<evidence type="ECO:0000256" key="2">
    <source>
        <dbReference type="SAM" id="SignalP"/>
    </source>
</evidence>
<proteinExistence type="inferred from homology"/>
<evidence type="ECO:0000313" key="4">
    <source>
        <dbReference type="EMBL" id="PHZ09320.1"/>
    </source>
</evidence>
<dbReference type="Gene3D" id="3.30.900.10">
    <property type="entry name" value="HORMA domain"/>
    <property type="match status" value="1"/>
</dbReference>
<feature type="signal peptide" evidence="2">
    <location>
        <begin position="1"/>
        <end position="24"/>
    </location>
</feature>
<evidence type="ECO:0000259" key="3">
    <source>
        <dbReference type="PROSITE" id="PS50815"/>
    </source>
</evidence>
<dbReference type="PANTHER" id="PTHR11842">
    <property type="entry name" value="MITOTIC SPINDLE ASSEMBLY CHECKPOINT PROTEIN MAD2"/>
    <property type="match status" value="1"/>
</dbReference>
<dbReference type="InterPro" id="IPR036570">
    <property type="entry name" value="HORMA_dom_sf"/>
</dbReference>
<dbReference type="Pfam" id="PF02301">
    <property type="entry name" value="HORMA"/>
    <property type="match status" value="1"/>
</dbReference>
<keyword evidence="2" id="KW-0732">Signal</keyword>
<dbReference type="InterPro" id="IPR045091">
    <property type="entry name" value="Mad2-like"/>
</dbReference>
<dbReference type="GO" id="GO:0003677">
    <property type="term" value="F:DNA binding"/>
    <property type="evidence" value="ECO:0007669"/>
    <property type="project" value="UniProtKB-KW"/>
</dbReference>
<dbReference type="AlphaFoldDB" id="A0A2G4SKM3"/>